<reference evidence="6 7" key="1">
    <citation type="submission" date="2020-08" db="EMBL/GenBank/DDBJ databases">
        <title>Genomic Encyclopedia of Type Strains, Phase III (KMG-III): the genomes of soil and plant-associated and newly described type strains.</title>
        <authorList>
            <person name="Whitman W."/>
        </authorList>
    </citation>
    <scope>NUCLEOTIDE SEQUENCE [LARGE SCALE GENOMIC DNA]</scope>
    <source>
        <strain evidence="6 7">CECT 5862</strain>
    </source>
</reference>
<dbReference type="RefSeq" id="WP_183603982.1">
    <property type="nucleotide sequence ID" value="NZ_JACHXK010000023.1"/>
</dbReference>
<dbReference type="GO" id="GO:0004252">
    <property type="term" value="F:serine-type endopeptidase activity"/>
    <property type="evidence" value="ECO:0007669"/>
    <property type="project" value="InterPro"/>
</dbReference>
<dbReference type="Pfam" id="PF13365">
    <property type="entry name" value="Trypsin_2"/>
    <property type="match status" value="1"/>
</dbReference>
<dbReference type="InterPro" id="IPR009003">
    <property type="entry name" value="Peptidase_S1_PA"/>
</dbReference>
<evidence type="ECO:0000256" key="4">
    <source>
        <dbReference type="ARBA" id="ARBA00022825"/>
    </source>
</evidence>
<gene>
    <name evidence="6" type="ORF">FHS18_006032</name>
</gene>
<dbReference type="AlphaFoldDB" id="A0A7W5B3V5"/>
<comment type="caution">
    <text evidence="6">The sequence shown here is derived from an EMBL/GenBank/DDBJ whole genome shotgun (WGS) entry which is preliminary data.</text>
</comment>
<feature type="chain" id="PRO_5030691465" evidence="5">
    <location>
        <begin position="26"/>
        <end position="225"/>
    </location>
</feature>
<evidence type="ECO:0000313" key="7">
    <source>
        <dbReference type="Proteomes" id="UP000570361"/>
    </source>
</evidence>
<keyword evidence="3" id="KW-0378">Hydrolase</keyword>
<name>A0A7W5B3V5_9BACL</name>
<proteinExistence type="inferred from homology"/>
<dbReference type="PANTHER" id="PTHR43343:SF3">
    <property type="entry name" value="PROTEASE DO-LIKE 8, CHLOROPLASTIC"/>
    <property type="match status" value="1"/>
</dbReference>
<protein>
    <submittedName>
        <fullName evidence="6">S1-C subfamily serine protease</fullName>
    </submittedName>
</protein>
<dbReference type="EMBL" id="JACHXK010000023">
    <property type="protein sequence ID" value="MBB3113917.1"/>
    <property type="molecule type" value="Genomic_DNA"/>
</dbReference>
<evidence type="ECO:0000313" key="6">
    <source>
        <dbReference type="EMBL" id="MBB3113917.1"/>
    </source>
</evidence>
<dbReference type="InterPro" id="IPR001940">
    <property type="entry name" value="Peptidase_S1C"/>
</dbReference>
<accession>A0A7W5B3V5</accession>
<dbReference type="InterPro" id="IPR051201">
    <property type="entry name" value="Chloro_Bact_Ser_Proteases"/>
</dbReference>
<evidence type="ECO:0000256" key="2">
    <source>
        <dbReference type="ARBA" id="ARBA00022670"/>
    </source>
</evidence>
<dbReference type="Proteomes" id="UP000570361">
    <property type="component" value="Unassembled WGS sequence"/>
</dbReference>
<keyword evidence="4" id="KW-0720">Serine protease</keyword>
<dbReference type="SUPFAM" id="SSF50494">
    <property type="entry name" value="Trypsin-like serine proteases"/>
    <property type="match status" value="1"/>
</dbReference>
<dbReference type="Gene3D" id="2.40.10.10">
    <property type="entry name" value="Trypsin-like serine proteases"/>
    <property type="match status" value="2"/>
</dbReference>
<keyword evidence="2 6" id="KW-0645">Protease</keyword>
<dbReference type="PRINTS" id="PR00834">
    <property type="entry name" value="PROTEASES2C"/>
</dbReference>
<keyword evidence="5" id="KW-0732">Signal</keyword>
<dbReference type="PROSITE" id="PS51257">
    <property type="entry name" value="PROKAR_LIPOPROTEIN"/>
    <property type="match status" value="1"/>
</dbReference>
<keyword evidence="7" id="KW-1185">Reference proteome</keyword>
<dbReference type="PANTHER" id="PTHR43343">
    <property type="entry name" value="PEPTIDASE S12"/>
    <property type="match status" value="1"/>
</dbReference>
<evidence type="ECO:0000256" key="1">
    <source>
        <dbReference type="ARBA" id="ARBA00010541"/>
    </source>
</evidence>
<evidence type="ECO:0000256" key="5">
    <source>
        <dbReference type="SAM" id="SignalP"/>
    </source>
</evidence>
<evidence type="ECO:0000256" key="3">
    <source>
        <dbReference type="ARBA" id="ARBA00022801"/>
    </source>
</evidence>
<feature type="signal peptide" evidence="5">
    <location>
        <begin position="1"/>
        <end position="25"/>
    </location>
</feature>
<dbReference type="InterPro" id="IPR043504">
    <property type="entry name" value="Peptidase_S1_PA_chymotrypsin"/>
</dbReference>
<dbReference type="GO" id="GO:0006508">
    <property type="term" value="P:proteolysis"/>
    <property type="evidence" value="ECO:0007669"/>
    <property type="project" value="UniProtKB-KW"/>
</dbReference>
<sequence>MRRFMLASMALLITGCILLYPKVEADVPGPYNAEQTFEQAEDAVFYLRSLRTDGTVAAVGTGVVMDAKGKAATAYHVVENAATMEAVFEDGRTVKGVKLLSYDKLTDAALIELPASGAGSSAGYAYLPVRTDALRPGVDVFAIGYPLKNTVIITEGIVNNPSAEINGRDRILTSAEIVSGMSGGPLIDEKGQLAGIISGSLRTMDNIHLVIDMEDVLSLQTSGKK</sequence>
<comment type="similarity">
    <text evidence="1">Belongs to the peptidase S1C family.</text>
</comment>
<organism evidence="6 7">
    <name type="scientific">Paenibacillus phyllosphaerae</name>
    <dbReference type="NCBI Taxonomy" id="274593"/>
    <lineage>
        <taxon>Bacteria</taxon>
        <taxon>Bacillati</taxon>
        <taxon>Bacillota</taxon>
        <taxon>Bacilli</taxon>
        <taxon>Bacillales</taxon>
        <taxon>Paenibacillaceae</taxon>
        <taxon>Paenibacillus</taxon>
    </lineage>
</organism>